<evidence type="ECO:0000256" key="9">
    <source>
        <dbReference type="SAM" id="Coils"/>
    </source>
</evidence>
<dbReference type="InterPro" id="IPR046349">
    <property type="entry name" value="C1-like_sf"/>
</dbReference>
<evidence type="ECO:0000256" key="8">
    <source>
        <dbReference type="ARBA" id="ARBA00023054"/>
    </source>
</evidence>
<evidence type="ECO:0000256" key="7">
    <source>
        <dbReference type="ARBA" id="ARBA00022833"/>
    </source>
</evidence>
<dbReference type="InterPro" id="IPR002219">
    <property type="entry name" value="PKC_DAG/PE"/>
</dbReference>
<gene>
    <name evidence="14" type="ORF">EPR50_G00152230</name>
</gene>
<dbReference type="Gene3D" id="2.30.29.30">
    <property type="entry name" value="Pleckstrin-homology domain (PH domain)/Phosphotyrosine-binding domain (PTB)"/>
    <property type="match status" value="1"/>
</dbReference>
<dbReference type="CDD" id="cd00160">
    <property type="entry name" value="RhoGEF"/>
    <property type="match status" value="1"/>
</dbReference>
<dbReference type="EMBL" id="SCKG01000014">
    <property type="protein sequence ID" value="TDH04444.1"/>
    <property type="molecule type" value="Genomic_DNA"/>
</dbReference>
<dbReference type="SUPFAM" id="SSF50729">
    <property type="entry name" value="PH domain-like"/>
    <property type="match status" value="1"/>
</dbReference>
<dbReference type="GO" id="GO:0032587">
    <property type="term" value="C:ruffle membrane"/>
    <property type="evidence" value="ECO:0007669"/>
    <property type="project" value="TreeGrafter"/>
</dbReference>
<feature type="coiled-coil region" evidence="9">
    <location>
        <begin position="776"/>
        <end position="813"/>
    </location>
</feature>
<evidence type="ECO:0000313" key="15">
    <source>
        <dbReference type="Proteomes" id="UP000295070"/>
    </source>
</evidence>
<dbReference type="Gene3D" id="3.30.60.20">
    <property type="match status" value="1"/>
</dbReference>
<evidence type="ECO:0000256" key="2">
    <source>
        <dbReference type="ARBA" id="ARBA00022490"/>
    </source>
</evidence>
<reference evidence="14 15" key="1">
    <citation type="submission" date="2019-01" db="EMBL/GenBank/DDBJ databases">
        <title>A chromosome-scale genome assembly of the yellow perch, Perca flavescens.</title>
        <authorList>
            <person name="Feron R."/>
            <person name="Morvezen R."/>
            <person name="Bestin A."/>
            <person name="Haffray P."/>
            <person name="Klopp C."/>
            <person name="Zahm M."/>
            <person name="Cabau C."/>
            <person name="Roques C."/>
            <person name="Donnadieu C."/>
            <person name="Bouchez O."/>
            <person name="Christie M."/>
            <person name="Larson W."/>
            <person name="Guiguen Y."/>
        </authorList>
    </citation>
    <scope>NUCLEOTIDE SEQUENCE [LARGE SCALE GENOMIC DNA]</scope>
    <source>
        <strain evidence="14">YP-PL-M2</strain>
        <tissue evidence="14">Blood</tissue>
    </source>
</reference>
<dbReference type="FunFam" id="2.30.29.30:FF:000021">
    <property type="entry name" value="Rho guanine nucleotide exchange factor 2"/>
    <property type="match status" value="1"/>
</dbReference>
<feature type="domain" description="DH" evidence="12">
    <location>
        <begin position="241"/>
        <end position="438"/>
    </location>
</feature>
<feature type="domain" description="Phorbol-ester/DAG-type" evidence="13">
    <location>
        <begin position="45"/>
        <end position="92"/>
    </location>
</feature>
<dbReference type="GO" id="GO:0008017">
    <property type="term" value="F:microtubule binding"/>
    <property type="evidence" value="ECO:0007669"/>
    <property type="project" value="TreeGrafter"/>
</dbReference>
<dbReference type="PANTHER" id="PTHR13944">
    <property type="entry name" value="AGAP007712-PA"/>
    <property type="match status" value="1"/>
</dbReference>
<dbReference type="InterPro" id="IPR041020">
    <property type="entry name" value="PH_16"/>
</dbReference>
<feature type="region of interest" description="Disordered" evidence="10">
    <location>
        <begin position="818"/>
        <end position="897"/>
    </location>
</feature>
<dbReference type="GO" id="GO:0000902">
    <property type="term" value="P:cell morphogenesis"/>
    <property type="evidence" value="ECO:0007669"/>
    <property type="project" value="TreeGrafter"/>
</dbReference>
<keyword evidence="6" id="KW-0863">Zinc-finger</keyword>
<dbReference type="SUPFAM" id="SSF48065">
    <property type="entry name" value="DBL homology domain (DH-domain)"/>
    <property type="match status" value="1"/>
</dbReference>
<dbReference type="PROSITE" id="PS50003">
    <property type="entry name" value="PH_DOMAIN"/>
    <property type="match status" value="1"/>
</dbReference>
<feature type="compositionally biased region" description="Acidic residues" evidence="10">
    <location>
        <begin position="865"/>
        <end position="882"/>
    </location>
</feature>
<dbReference type="PROSITE" id="PS00479">
    <property type="entry name" value="ZF_DAG_PE_1"/>
    <property type="match status" value="1"/>
</dbReference>
<name>A0A484CT21_PERFV</name>
<evidence type="ECO:0000256" key="10">
    <source>
        <dbReference type="SAM" id="MobiDB-lite"/>
    </source>
</evidence>
<keyword evidence="3" id="KW-0597">Phosphoprotein</keyword>
<dbReference type="GO" id="GO:0007015">
    <property type="term" value="P:actin filament organization"/>
    <property type="evidence" value="ECO:0007669"/>
    <property type="project" value="TreeGrafter"/>
</dbReference>
<evidence type="ECO:0000259" key="11">
    <source>
        <dbReference type="PROSITE" id="PS50003"/>
    </source>
</evidence>
<feature type="coiled-coil region" evidence="9">
    <location>
        <begin position="590"/>
        <end position="617"/>
    </location>
</feature>
<evidence type="ECO:0000256" key="3">
    <source>
        <dbReference type="ARBA" id="ARBA00022553"/>
    </source>
</evidence>
<dbReference type="SMART" id="SM00233">
    <property type="entry name" value="PH"/>
    <property type="match status" value="1"/>
</dbReference>
<accession>A0A484CT21</accession>
<dbReference type="InterPro" id="IPR011993">
    <property type="entry name" value="PH-like_dom_sf"/>
</dbReference>
<evidence type="ECO:0000313" key="14">
    <source>
        <dbReference type="EMBL" id="TDH04444.1"/>
    </source>
</evidence>
<keyword evidence="8 9" id="KW-0175">Coiled coil</keyword>
<feature type="compositionally biased region" description="Polar residues" evidence="10">
    <location>
        <begin position="849"/>
        <end position="860"/>
    </location>
</feature>
<feature type="domain" description="PH" evidence="11">
    <location>
        <begin position="478"/>
        <end position="578"/>
    </location>
</feature>
<dbReference type="PANTHER" id="PTHR13944:SF20">
    <property type="entry name" value="RHO GUANINE NUCLEOTIDE EXCHANGE FACTOR 2"/>
    <property type="match status" value="1"/>
</dbReference>
<dbReference type="Pfam" id="PF00621">
    <property type="entry name" value="RhoGEF"/>
    <property type="match status" value="1"/>
</dbReference>
<keyword evidence="2" id="KW-0963">Cytoplasm</keyword>
<dbReference type="GO" id="GO:0005856">
    <property type="term" value="C:cytoskeleton"/>
    <property type="evidence" value="ECO:0007669"/>
    <property type="project" value="TreeGrafter"/>
</dbReference>
<dbReference type="InterPro" id="IPR001849">
    <property type="entry name" value="PH_domain"/>
</dbReference>
<dbReference type="PROSITE" id="PS50010">
    <property type="entry name" value="DH_2"/>
    <property type="match status" value="1"/>
</dbReference>
<proteinExistence type="predicted"/>
<keyword evidence="15" id="KW-1185">Reference proteome</keyword>
<dbReference type="Gene3D" id="1.20.900.10">
    <property type="entry name" value="Dbl homology (DH) domain"/>
    <property type="match status" value="1"/>
</dbReference>
<dbReference type="Pfam" id="PF00130">
    <property type="entry name" value="C1_1"/>
    <property type="match status" value="1"/>
</dbReference>
<evidence type="ECO:0000256" key="6">
    <source>
        <dbReference type="ARBA" id="ARBA00022771"/>
    </source>
</evidence>
<keyword evidence="5" id="KW-0479">Metal-binding</keyword>
<evidence type="ECO:0000256" key="1">
    <source>
        <dbReference type="ARBA" id="ARBA00004496"/>
    </source>
</evidence>
<dbReference type="GO" id="GO:0005737">
    <property type="term" value="C:cytoplasm"/>
    <property type="evidence" value="ECO:0007669"/>
    <property type="project" value="UniProtKB-SubCell"/>
</dbReference>
<dbReference type="GO" id="GO:0005085">
    <property type="term" value="F:guanyl-nucleotide exchange factor activity"/>
    <property type="evidence" value="ECO:0007669"/>
    <property type="project" value="UniProtKB-KW"/>
</dbReference>
<evidence type="ECO:0008006" key="16">
    <source>
        <dbReference type="Google" id="ProtNLM"/>
    </source>
</evidence>
<dbReference type="GO" id="GO:0008270">
    <property type="term" value="F:zinc ion binding"/>
    <property type="evidence" value="ECO:0007669"/>
    <property type="project" value="UniProtKB-KW"/>
</dbReference>
<dbReference type="FunFam" id="1.20.900.10:FF:000004">
    <property type="entry name" value="Rho guanine nucleotide exchange factor 2"/>
    <property type="match status" value="1"/>
</dbReference>
<organism evidence="14 15">
    <name type="scientific">Perca flavescens</name>
    <name type="common">American yellow perch</name>
    <name type="synonym">Morone flavescens</name>
    <dbReference type="NCBI Taxonomy" id="8167"/>
    <lineage>
        <taxon>Eukaryota</taxon>
        <taxon>Metazoa</taxon>
        <taxon>Chordata</taxon>
        <taxon>Craniata</taxon>
        <taxon>Vertebrata</taxon>
        <taxon>Euteleostomi</taxon>
        <taxon>Actinopterygii</taxon>
        <taxon>Neopterygii</taxon>
        <taxon>Teleostei</taxon>
        <taxon>Neoteleostei</taxon>
        <taxon>Acanthomorphata</taxon>
        <taxon>Eupercaria</taxon>
        <taxon>Perciformes</taxon>
        <taxon>Percoidei</taxon>
        <taxon>Percidae</taxon>
        <taxon>Percinae</taxon>
        <taxon>Perca</taxon>
    </lineage>
</organism>
<dbReference type="PROSITE" id="PS50081">
    <property type="entry name" value="ZF_DAG_PE_2"/>
    <property type="match status" value="1"/>
</dbReference>
<dbReference type="GO" id="GO:0045666">
    <property type="term" value="P:positive regulation of neuron differentiation"/>
    <property type="evidence" value="ECO:0007669"/>
    <property type="project" value="TreeGrafter"/>
</dbReference>
<dbReference type="InterPro" id="IPR051632">
    <property type="entry name" value="Rho_GEF"/>
</dbReference>
<dbReference type="Proteomes" id="UP000295070">
    <property type="component" value="Chromosome 14"/>
</dbReference>
<feature type="compositionally biased region" description="Polar residues" evidence="10">
    <location>
        <begin position="821"/>
        <end position="836"/>
    </location>
</feature>
<dbReference type="AlphaFoldDB" id="A0A484CT21"/>
<dbReference type="InterPro" id="IPR000219">
    <property type="entry name" value="DH_dom"/>
</dbReference>
<evidence type="ECO:0000259" key="12">
    <source>
        <dbReference type="PROSITE" id="PS50010"/>
    </source>
</evidence>
<comment type="caution">
    <text evidence="14">The sequence shown here is derived from an EMBL/GenBank/DDBJ whole genome shotgun (WGS) entry which is preliminary data.</text>
</comment>
<dbReference type="SMART" id="SM00109">
    <property type="entry name" value="C1"/>
    <property type="match status" value="1"/>
</dbReference>
<protein>
    <recommendedName>
        <fullName evidence="16">Rho guanine nucleotide exchange factor 2</fullName>
    </recommendedName>
</protein>
<dbReference type="SUPFAM" id="SSF57889">
    <property type="entry name" value="Cysteine-rich domain"/>
    <property type="match status" value="1"/>
</dbReference>
<dbReference type="InterPro" id="IPR035899">
    <property type="entry name" value="DBL_dom_sf"/>
</dbReference>
<keyword evidence="7" id="KW-0862">Zinc</keyword>
<evidence type="ECO:0000256" key="4">
    <source>
        <dbReference type="ARBA" id="ARBA00022658"/>
    </source>
</evidence>
<evidence type="ECO:0000259" key="13">
    <source>
        <dbReference type="PROSITE" id="PS50081"/>
    </source>
</evidence>
<dbReference type="CDD" id="cd20877">
    <property type="entry name" value="C1_ARHGEF2"/>
    <property type="match status" value="1"/>
</dbReference>
<sequence length="897" mass="102447">MSRVTNLSKLRQERMREINQRNKEREHMREREKVAREREARYSNGHLFTSLTVSGTTLCSACNKSITAKEALSCPTCNVTIHNRCRDTLPNCAKMKQRQQKTAPMRNNSLQNVTLRTKTPGMRERPSSAIYPSDSFRQSLLGSRRGRSSLSLSKSVSTNNITGTLNDDSPLGLRRILSQSTDSLSFRTRAMSVESLNDDGDNYYTSVLEELELEGQDFKADSWSMAVDNNYLQTHRKNVIKRQDVIYELIQTELNHMRTLRIMERVFRQGMLDELQLDPCTVHAMFPCLDQLIRIHSHFLAQLLLRHNSSLQSGSSRNFTIHQLGDILLEQFSGQCADDMRKTYAEFCSRHLKAVKLYKELLARDKKFQCFIRRMSRGPLLRCHGVQECILLVTQRISKYPVIVQRILDNTTDDGEEASLLAQALSMVRELLSSIDQQMEDLEQTQRLQEIQAKLDQRSEAKVRDGGVFKAGELSRRRLVHEGTLFWKTPGSRLKDTQVLLMTDILVFLQEKDQRYIFPCLDKSPVLSLQNLIVRDIANQERGMFLISDSSPPEMYEFHAASKEEKNIWIRHIQRTVSRCPSREEFPLIETEHKAHLRRLKAELQQKDREMLELLQERVTLFCELAEVTSGHEGLQPPITRYLFRADTAQAPRAEKLLLDATTEVDRLSELLLGSSVDIPLPWQHNHMEVVETSDQDLSLNGAQDFFAAKKIYQRLVNLSVYLHALQGAVIKQDSILELLLQPQDTVAPAAGGVWRPFWRDGGNREANPGSTIGELALLQRQHSLLQEELLRLRDAESRFKDSERARAKLEKHVRHMKVCSGNTPASQQLGEQDSQPVKEVSTGADTLWASQQPAHQSDGLQDGSDVEVDMTSDDDDDDDGTASESSKDLQDIPEEI</sequence>
<dbReference type="Pfam" id="PF17838">
    <property type="entry name" value="PH_16"/>
    <property type="match status" value="1"/>
</dbReference>
<dbReference type="SMART" id="SM00325">
    <property type="entry name" value="RhoGEF"/>
    <property type="match status" value="1"/>
</dbReference>
<dbReference type="STRING" id="8167.A0A484CT21"/>
<keyword evidence="4" id="KW-0344">Guanine-nucleotide releasing factor</keyword>
<evidence type="ECO:0000256" key="5">
    <source>
        <dbReference type="ARBA" id="ARBA00022723"/>
    </source>
</evidence>
<comment type="subcellular location">
    <subcellularLocation>
        <location evidence="1">Cytoplasm</location>
    </subcellularLocation>
</comment>
<dbReference type="GO" id="GO:0035023">
    <property type="term" value="P:regulation of Rho protein signal transduction"/>
    <property type="evidence" value="ECO:0007669"/>
    <property type="project" value="TreeGrafter"/>
</dbReference>